<dbReference type="Proteomes" id="UP000298663">
    <property type="component" value="Chromosome X"/>
</dbReference>
<keyword evidence="2" id="KW-1185">Reference proteome</keyword>
<sequence length="369" mass="41279">MPDAASQVPQLYPPPPTCLDQQPMKVECEKRVEVQVLKPHFFLPVDLPWPKVIDNDPFYLITSDLPNVSKNPYYFDGSIKHFQWVVTDRDGHAVTCDVDVIYKDEVSPVMDCPRVVIDMVPNTISRNTTLRLPDIPVVDTSTVHFVTSPQNGSTVSIDQPVLVNVTAIDWFGNAKLCQFWYQAKVADCPVWMINDGAFLCTMTEGISVCYFQISSKCILSRNLKALACKPGFGWRIIENNVEVNHFDKFPVLDVLPTCLEETEPSIAATVVFSSPDNLIGCVNESAKLLSVTNASLTECCSNIRWTFVSMKESKNDFLLTFLSNAKSESQLKECSNLLSASLSKRLTIVSSPYLPSNSFRTSDFLQQIL</sequence>
<dbReference type="EMBL" id="CM016762">
    <property type="protein sequence ID" value="TMS38335.1"/>
    <property type="molecule type" value="Genomic_DNA"/>
</dbReference>
<reference evidence="1 2" key="2">
    <citation type="journal article" date="2019" name="G3 (Bethesda)">
        <title>Hybrid Assembly of the Genome of the Entomopathogenic Nematode Steinernema carpocapsae Identifies the X-Chromosome.</title>
        <authorList>
            <person name="Serra L."/>
            <person name="Macchietto M."/>
            <person name="Macias-Munoz A."/>
            <person name="McGill C.J."/>
            <person name="Rodriguez I.M."/>
            <person name="Rodriguez B."/>
            <person name="Murad R."/>
            <person name="Mortazavi A."/>
        </authorList>
    </citation>
    <scope>NUCLEOTIDE SEQUENCE [LARGE SCALE GENOMIC DNA]</scope>
    <source>
        <strain evidence="1 2">ALL</strain>
    </source>
</reference>
<gene>
    <name evidence="1" type="ORF">L596_005082</name>
</gene>
<accession>A0A4U8UZC5</accession>
<dbReference type="STRING" id="34508.A0A4U8UZC5"/>
<dbReference type="EMBL" id="AZBU02000001">
    <property type="protein sequence ID" value="TMS38335.1"/>
    <property type="molecule type" value="Genomic_DNA"/>
</dbReference>
<evidence type="ECO:0000313" key="2">
    <source>
        <dbReference type="Proteomes" id="UP000298663"/>
    </source>
</evidence>
<organism evidence="1 2">
    <name type="scientific">Steinernema carpocapsae</name>
    <name type="common">Entomopathogenic nematode</name>
    <dbReference type="NCBI Taxonomy" id="34508"/>
    <lineage>
        <taxon>Eukaryota</taxon>
        <taxon>Metazoa</taxon>
        <taxon>Ecdysozoa</taxon>
        <taxon>Nematoda</taxon>
        <taxon>Chromadorea</taxon>
        <taxon>Rhabditida</taxon>
        <taxon>Tylenchina</taxon>
        <taxon>Panagrolaimomorpha</taxon>
        <taxon>Strongyloidoidea</taxon>
        <taxon>Steinernematidae</taxon>
        <taxon>Steinernema</taxon>
    </lineage>
</organism>
<evidence type="ECO:0008006" key="3">
    <source>
        <dbReference type="Google" id="ProtNLM"/>
    </source>
</evidence>
<dbReference type="AlphaFoldDB" id="A0A4U8UZC5"/>
<reference evidence="1 2" key="1">
    <citation type="journal article" date="2015" name="Genome Biol.">
        <title>Comparative genomics of Steinernema reveals deeply conserved gene regulatory networks.</title>
        <authorList>
            <person name="Dillman A.R."/>
            <person name="Macchietto M."/>
            <person name="Porter C.F."/>
            <person name="Rogers A."/>
            <person name="Williams B."/>
            <person name="Antoshechkin I."/>
            <person name="Lee M.M."/>
            <person name="Goodwin Z."/>
            <person name="Lu X."/>
            <person name="Lewis E.E."/>
            <person name="Goodrich-Blair H."/>
            <person name="Stock S.P."/>
            <person name="Adams B.J."/>
            <person name="Sternberg P.W."/>
            <person name="Mortazavi A."/>
        </authorList>
    </citation>
    <scope>NUCLEOTIDE SEQUENCE [LARGE SCALE GENOMIC DNA]</scope>
    <source>
        <strain evidence="1 2">ALL</strain>
    </source>
</reference>
<comment type="caution">
    <text evidence="1">The sequence shown here is derived from an EMBL/GenBank/DDBJ whole genome shotgun (WGS) entry which is preliminary data.</text>
</comment>
<protein>
    <recommendedName>
        <fullName evidence="3">HYR domain-containing protein</fullName>
    </recommendedName>
</protein>
<evidence type="ECO:0000313" key="1">
    <source>
        <dbReference type="EMBL" id="TMS38335.1"/>
    </source>
</evidence>
<name>A0A4U8UZC5_STECR</name>
<proteinExistence type="predicted"/>